<feature type="modified residue" description="2',4',5'-topaquinone" evidence="13">
    <location>
        <position position="397"/>
    </location>
</feature>
<dbReference type="OrthoDB" id="5379943at2759"/>
<dbReference type="InterPro" id="IPR016182">
    <property type="entry name" value="Cu_amine_oxidase_N-reg"/>
</dbReference>
<evidence type="ECO:0000313" key="19">
    <source>
        <dbReference type="Proteomes" id="UP001151699"/>
    </source>
</evidence>
<sequence>MSGMAPHPLDPLSSIEISTTSRVIRESHPNNWIFNSIILLEPPKQLLLPYLLNGETDPTSSIPRKAFVILIEKGAGNVFECVVNLSDETIERFDAVPKGFQPTLTPEDCFEAERIVKADSEVQRRCALLGLANMDLIVADPWSIGYNGEKEFEGKRAVQLFMYARMFPEDNHYAHPLDFVVVVDMNEAKVILIEDLPIHTDFKSRRDEDVKIPTETSNYDPKFFPQGFLRNDLKPLQVLQPEGPSFSVEGNEIEWQLWKFRISFNYREGLVLHNVSYKDGSKTRPLFYRISLSEMVVPYGDPRPPFHRKSAFDIGDYGLGFCANSLLLGCDCLGTIKYFDAILNTHDGAATVVKNVVCLHEEDAGTLHKHTEYRTGKVNVTRSRRLVLSFVVTVVNYEYAFYYTFYQDGTISFEVKATGELSTNLLAEGANPANHGTVVFDRIAGQYHQHIFCARIDPMIDGVKNTVSVVDVKALEEPFGSDANPYGQGFTLVETPFKTALESVTDVKAETARFWKISNYSSIHQYTKKPVGWKLIPSGGAFQRLLAGPESYIRKRAGFAAHSVWVTPHSDKQLYAGGLYINQSPGGEGLSSWIKEDGSIEDEDIVLYHSFGVTHIPRVEDFPIMPVEASGFTLKPVNFFLGNPGLSVPPPCKSMNKSTLVENVETK</sequence>
<keyword evidence="8 14" id="KW-0560">Oxidoreductase</keyword>
<dbReference type="NCBIfam" id="NF008559">
    <property type="entry name" value="PRK11504.1"/>
    <property type="match status" value="1"/>
</dbReference>
<feature type="active site" description="Proton acceptor" evidence="12">
    <location>
        <position position="313"/>
    </location>
</feature>
<comment type="subunit">
    <text evidence="5">Homodimer.</text>
</comment>
<feature type="active site" description="Schiff-base intermediate with substrate; via topaquinone" evidence="12">
    <location>
        <position position="397"/>
    </location>
</feature>
<comment type="cofactor">
    <cofactor evidence="3">
        <name>Zn(2+)</name>
        <dbReference type="ChEBI" id="CHEBI:29105"/>
    </cofactor>
</comment>
<comment type="similarity">
    <text evidence="4 14">Belongs to the copper/topaquinone oxidase family.</text>
</comment>
<evidence type="ECO:0000256" key="14">
    <source>
        <dbReference type="RuleBase" id="RU000672"/>
    </source>
</evidence>
<accession>A0A9Q0N892</accession>
<keyword evidence="7 12" id="KW-0801">TPQ</keyword>
<dbReference type="Pfam" id="PF01179">
    <property type="entry name" value="Cu_amine_oxid"/>
    <property type="match status" value="1"/>
</dbReference>
<dbReference type="PROSITE" id="PS01164">
    <property type="entry name" value="COPPER_AMINE_OXID_1"/>
    <property type="match status" value="1"/>
</dbReference>
<dbReference type="InterPro" id="IPR036460">
    <property type="entry name" value="Cu_amine_oxidase_C_sf"/>
</dbReference>
<dbReference type="Gene3D" id="2.70.98.20">
    <property type="entry name" value="Copper amine oxidase, catalytic domain"/>
    <property type="match status" value="1"/>
</dbReference>
<dbReference type="InterPro" id="IPR015798">
    <property type="entry name" value="Cu_amine_oxidase_C"/>
</dbReference>
<evidence type="ECO:0000256" key="5">
    <source>
        <dbReference type="ARBA" id="ARBA00011738"/>
    </source>
</evidence>
<dbReference type="EC" id="1.4.3.-" evidence="14"/>
<evidence type="ECO:0000256" key="7">
    <source>
        <dbReference type="ARBA" id="ARBA00022772"/>
    </source>
</evidence>
<dbReference type="GO" id="GO:0005507">
    <property type="term" value="F:copper ion binding"/>
    <property type="evidence" value="ECO:0007669"/>
    <property type="project" value="InterPro"/>
</dbReference>
<dbReference type="Pfam" id="PF02727">
    <property type="entry name" value="Cu_amine_oxidN2"/>
    <property type="match status" value="1"/>
</dbReference>
<evidence type="ECO:0000256" key="13">
    <source>
        <dbReference type="PIRSR" id="PIRSR600269-51"/>
    </source>
</evidence>
<reference evidence="18" key="1">
    <citation type="submission" date="2022-07" db="EMBL/GenBank/DDBJ databases">
        <authorList>
            <person name="Trinca V."/>
            <person name="Uliana J.V.C."/>
            <person name="Torres T.T."/>
            <person name="Ward R.J."/>
            <person name="Monesi N."/>
        </authorList>
    </citation>
    <scope>NUCLEOTIDE SEQUENCE</scope>
    <source>
        <strain evidence="18">HSMRA1968</strain>
        <tissue evidence="18">Whole embryos</tissue>
    </source>
</reference>
<evidence type="ECO:0000313" key="18">
    <source>
        <dbReference type="EMBL" id="KAJ6645540.1"/>
    </source>
</evidence>
<dbReference type="InterPro" id="IPR049948">
    <property type="entry name" value="Cu_Am_ox_TPQ-bd"/>
</dbReference>
<dbReference type="GO" id="GO:0048038">
    <property type="term" value="F:quinone binding"/>
    <property type="evidence" value="ECO:0007669"/>
    <property type="project" value="InterPro"/>
</dbReference>
<comment type="PTM">
    <text evidence="13 14">Topaquinone (TPQ) is generated by copper-dependent autoxidation of a specific tyrosyl residue.</text>
</comment>
<evidence type="ECO:0000256" key="3">
    <source>
        <dbReference type="ARBA" id="ARBA00001947"/>
    </source>
</evidence>
<evidence type="ECO:0000256" key="2">
    <source>
        <dbReference type="ARBA" id="ARBA00001936"/>
    </source>
</evidence>
<evidence type="ECO:0000256" key="6">
    <source>
        <dbReference type="ARBA" id="ARBA00022723"/>
    </source>
</evidence>
<keyword evidence="11" id="KW-0464">Manganese</keyword>
<comment type="cofactor">
    <cofactor evidence="14">
        <name>Cu cation</name>
        <dbReference type="ChEBI" id="CHEBI:23378"/>
    </cofactor>
    <text evidence="14">Contains 1 topaquinone per subunit.</text>
</comment>
<evidence type="ECO:0000259" key="17">
    <source>
        <dbReference type="Pfam" id="PF02728"/>
    </source>
</evidence>
<organism evidence="18 19">
    <name type="scientific">Pseudolycoriella hygida</name>
    <dbReference type="NCBI Taxonomy" id="35572"/>
    <lineage>
        <taxon>Eukaryota</taxon>
        <taxon>Metazoa</taxon>
        <taxon>Ecdysozoa</taxon>
        <taxon>Arthropoda</taxon>
        <taxon>Hexapoda</taxon>
        <taxon>Insecta</taxon>
        <taxon>Pterygota</taxon>
        <taxon>Neoptera</taxon>
        <taxon>Endopterygota</taxon>
        <taxon>Diptera</taxon>
        <taxon>Nematocera</taxon>
        <taxon>Sciaroidea</taxon>
        <taxon>Sciaridae</taxon>
        <taxon>Pseudolycoriella</taxon>
    </lineage>
</organism>
<protein>
    <recommendedName>
        <fullName evidence="14">Amine oxidase</fullName>
        <ecNumber evidence="14">1.4.3.-</ecNumber>
    </recommendedName>
</protein>
<keyword evidence="19" id="KW-1185">Reference proteome</keyword>
<evidence type="ECO:0000256" key="4">
    <source>
        <dbReference type="ARBA" id="ARBA00007983"/>
    </source>
</evidence>
<comment type="cofactor">
    <cofactor evidence="2">
        <name>Mn(2+)</name>
        <dbReference type="ChEBI" id="CHEBI:29035"/>
    </cofactor>
</comment>
<name>A0A9Q0N892_9DIPT</name>
<dbReference type="GO" id="GO:0008131">
    <property type="term" value="F:primary methylamine oxidase activity"/>
    <property type="evidence" value="ECO:0007669"/>
    <property type="project" value="InterPro"/>
</dbReference>
<evidence type="ECO:0000256" key="10">
    <source>
        <dbReference type="ARBA" id="ARBA00023157"/>
    </source>
</evidence>
<dbReference type="SUPFAM" id="SSF54416">
    <property type="entry name" value="Amine oxidase N-terminal region"/>
    <property type="match status" value="2"/>
</dbReference>
<evidence type="ECO:0000256" key="1">
    <source>
        <dbReference type="ARBA" id="ARBA00001935"/>
    </source>
</evidence>
<dbReference type="Pfam" id="PF02728">
    <property type="entry name" value="Cu_amine_oxidN3"/>
    <property type="match status" value="1"/>
</dbReference>
<evidence type="ECO:0000256" key="9">
    <source>
        <dbReference type="ARBA" id="ARBA00023008"/>
    </source>
</evidence>
<evidence type="ECO:0000259" key="16">
    <source>
        <dbReference type="Pfam" id="PF02727"/>
    </source>
</evidence>
<evidence type="ECO:0000256" key="11">
    <source>
        <dbReference type="ARBA" id="ARBA00023211"/>
    </source>
</evidence>
<keyword evidence="10" id="KW-1015">Disulfide bond</keyword>
<dbReference type="PANTHER" id="PTHR10638:SF86">
    <property type="entry name" value="COPPER AMINE OXIDASE 1-RELATED"/>
    <property type="match status" value="1"/>
</dbReference>
<dbReference type="Proteomes" id="UP001151699">
    <property type="component" value="Chromosome A"/>
</dbReference>
<dbReference type="PANTHER" id="PTHR10638">
    <property type="entry name" value="COPPER AMINE OXIDASE"/>
    <property type="match status" value="1"/>
</dbReference>
<evidence type="ECO:0000256" key="12">
    <source>
        <dbReference type="PIRSR" id="PIRSR600269-50"/>
    </source>
</evidence>
<dbReference type="FunFam" id="2.70.98.20:FF:000001">
    <property type="entry name" value="Amine oxidase"/>
    <property type="match status" value="1"/>
</dbReference>
<dbReference type="SUPFAM" id="SSF49998">
    <property type="entry name" value="Amine oxidase catalytic domain"/>
    <property type="match status" value="1"/>
</dbReference>
<feature type="domain" description="Copper amine oxidase N2-terminal" evidence="16">
    <location>
        <begin position="7"/>
        <end position="91"/>
    </location>
</feature>
<keyword evidence="9 14" id="KW-0186">Copper</keyword>
<dbReference type="InterPro" id="IPR015802">
    <property type="entry name" value="Cu_amine_oxidase_N3"/>
</dbReference>
<evidence type="ECO:0000256" key="8">
    <source>
        <dbReference type="ARBA" id="ARBA00023002"/>
    </source>
</evidence>
<comment type="caution">
    <text evidence="18">The sequence shown here is derived from an EMBL/GenBank/DDBJ whole genome shotgun (WGS) entry which is preliminary data.</text>
</comment>
<evidence type="ECO:0000259" key="15">
    <source>
        <dbReference type="Pfam" id="PF01179"/>
    </source>
</evidence>
<dbReference type="EMBL" id="WJQU01000001">
    <property type="protein sequence ID" value="KAJ6645540.1"/>
    <property type="molecule type" value="Genomic_DNA"/>
</dbReference>
<feature type="domain" description="Copper amine oxidase N3-terminal" evidence="17">
    <location>
        <begin position="102"/>
        <end position="195"/>
    </location>
</feature>
<proteinExistence type="inferred from homology"/>
<dbReference type="Gene3D" id="3.10.450.40">
    <property type="match status" value="2"/>
</dbReference>
<dbReference type="AlphaFoldDB" id="A0A9Q0N892"/>
<keyword evidence="6 14" id="KW-0479">Metal-binding</keyword>
<feature type="domain" description="Copper amine oxidase catalytic" evidence="15">
    <location>
        <begin position="236"/>
        <end position="645"/>
    </location>
</feature>
<dbReference type="InterPro" id="IPR000269">
    <property type="entry name" value="Cu_amine_oxidase"/>
</dbReference>
<dbReference type="GO" id="GO:0009308">
    <property type="term" value="P:amine metabolic process"/>
    <property type="evidence" value="ECO:0007669"/>
    <property type="project" value="UniProtKB-UniRule"/>
</dbReference>
<comment type="cofactor">
    <cofactor evidence="1">
        <name>Cu cation</name>
        <dbReference type="ChEBI" id="CHEBI:23378"/>
    </cofactor>
</comment>
<gene>
    <name evidence="18" type="primary">cao1</name>
    <name evidence="18" type="ORF">Bhyg_00746</name>
</gene>
<dbReference type="InterPro" id="IPR015800">
    <property type="entry name" value="Cu_amine_oxidase_N2"/>
</dbReference>